<evidence type="ECO:0000256" key="15">
    <source>
        <dbReference type="PIRSR" id="PIRSR001355-2"/>
    </source>
</evidence>
<dbReference type="InterPro" id="IPR016067">
    <property type="entry name" value="S-AdoMet_deCO2ase_core"/>
</dbReference>
<evidence type="ECO:0000256" key="5">
    <source>
        <dbReference type="ARBA" id="ARBA00022691"/>
    </source>
</evidence>
<evidence type="ECO:0000256" key="12">
    <source>
        <dbReference type="ARBA" id="ARBA00023270"/>
    </source>
</evidence>
<keyword evidence="10" id="KW-0865">Zymogen</keyword>
<keyword evidence="6" id="KW-0210">Decarboxylase</keyword>
<accession>A0AAD5TWS6</accession>
<feature type="non-terminal residue" evidence="19">
    <location>
        <position position="1"/>
    </location>
</feature>
<evidence type="ECO:0000256" key="10">
    <source>
        <dbReference type="ARBA" id="ARBA00023145"/>
    </source>
</evidence>
<dbReference type="InterPro" id="IPR018166">
    <property type="entry name" value="S-AdoMet_deCO2ase_CS"/>
</dbReference>
<dbReference type="PROSITE" id="PS01336">
    <property type="entry name" value="ADOMETDC"/>
    <property type="match status" value="1"/>
</dbReference>
<proteinExistence type="inferred from homology"/>
<feature type="binding site" evidence="15">
    <location>
        <position position="285"/>
    </location>
    <ligand>
        <name>substrate</name>
    </ligand>
</feature>
<dbReference type="GO" id="GO:0005829">
    <property type="term" value="C:cytosol"/>
    <property type="evidence" value="ECO:0007669"/>
    <property type="project" value="TreeGrafter"/>
</dbReference>
<evidence type="ECO:0000256" key="4">
    <source>
        <dbReference type="ARBA" id="ARBA00012357"/>
    </source>
</evidence>
<keyword evidence="9" id="KW-0620">Polyamine biosynthesis</keyword>
<comment type="cofactor">
    <cofactor evidence="1">
        <name>pyruvate</name>
        <dbReference type="ChEBI" id="CHEBI:15361"/>
    </cofactor>
</comment>
<feature type="active site" description="Schiff-base intermediate with substrate; via pyruvic acid" evidence="14">
    <location>
        <position position="109"/>
    </location>
</feature>
<evidence type="ECO:0000256" key="2">
    <source>
        <dbReference type="ARBA" id="ARBA00004911"/>
    </source>
</evidence>
<evidence type="ECO:0000256" key="16">
    <source>
        <dbReference type="PIRSR" id="PIRSR001355-3"/>
    </source>
</evidence>
<keyword evidence="11" id="KW-0456">Lyase</keyword>
<evidence type="ECO:0000256" key="11">
    <source>
        <dbReference type="ARBA" id="ARBA00023239"/>
    </source>
</evidence>
<name>A0AAD5TWS6_9FUNG</name>
<dbReference type="EC" id="4.1.1.50" evidence="4"/>
<evidence type="ECO:0000256" key="13">
    <source>
        <dbReference type="ARBA" id="ARBA00023317"/>
    </source>
</evidence>
<evidence type="ECO:0000256" key="14">
    <source>
        <dbReference type="PIRSR" id="PIRSR001355-1"/>
    </source>
</evidence>
<feature type="binding site" evidence="15">
    <location>
        <position position="108"/>
    </location>
    <ligand>
        <name>substrate</name>
    </ligand>
</feature>
<dbReference type="InterPro" id="IPR048283">
    <property type="entry name" value="AdoMetDC-like"/>
</dbReference>
<feature type="active site" description="Proton acceptor; for processing activity" evidence="14">
    <location>
        <position position="304"/>
    </location>
</feature>
<dbReference type="GO" id="GO:0006597">
    <property type="term" value="P:spermine biosynthetic process"/>
    <property type="evidence" value="ECO:0007669"/>
    <property type="project" value="InterPro"/>
</dbReference>
<dbReference type="Proteomes" id="UP001211065">
    <property type="component" value="Unassembled WGS sequence"/>
</dbReference>
<comment type="similarity">
    <text evidence="3">Belongs to the eukaryotic AdoMetDC family.</text>
</comment>
<reference evidence="19" key="1">
    <citation type="submission" date="2020-05" db="EMBL/GenBank/DDBJ databases">
        <title>Phylogenomic resolution of chytrid fungi.</title>
        <authorList>
            <person name="Stajich J.E."/>
            <person name="Amses K."/>
            <person name="Simmons R."/>
            <person name="Seto K."/>
            <person name="Myers J."/>
            <person name="Bonds A."/>
            <person name="Quandt C.A."/>
            <person name="Barry K."/>
            <person name="Liu P."/>
            <person name="Grigoriev I."/>
            <person name="Longcore J.E."/>
            <person name="James T.Y."/>
        </authorList>
    </citation>
    <scope>NUCLEOTIDE SEQUENCE</scope>
    <source>
        <strain evidence="19">JEL0476</strain>
    </source>
</reference>
<evidence type="ECO:0000256" key="8">
    <source>
        <dbReference type="ARBA" id="ARBA00023066"/>
    </source>
</evidence>
<dbReference type="GO" id="GO:0008295">
    <property type="term" value="P:spermidine biosynthetic process"/>
    <property type="evidence" value="ECO:0007669"/>
    <property type="project" value="UniProtKB-KW"/>
</dbReference>
<keyword evidence="5" id="KW-0949">S-adenosyl-L-methionine</keyword>
<evidence type="ECO:0000256" key="9">
    <source>
        <dbReference type="ARBA" id="ARBA00023115"/>
    </source>
</evidence>
<evidence type="ECO:0000256" key="6">
    <source>
        <dbReference type="ARBA" id="ARBA00022793"/>
    </source>
</evidence>
<evidence type="ECO:0000256" key="7">
    <source>
        <dbReference type="ARBA" id="ARBA00022813"/>
    </source>
</evidence>
<feature type="chain" id="PRO_5042322290" description="S-adenosylmethionine decarboxylase alpha chain" evidence="18">
    <location>
        <begin position="109"/>
        <end position="418"/>
    </location>
</feature>
<evidence type="ECO:0000256" key="3">
    <source>
        <dbReference type="ARBA" id="ARBA00008466"/>
    </source>
</evidence>
<dbReference type="AlphaFoldDB" id="A0AAD5TWS6"/>
<evidence type="ECO:0000313" key="20">
    <source>
        <dbReference type="Proteomes" id="UP001211065"/>
    </source>
</evidence>
<dbReference type="PANTHER" id="PTHR11570:SF0">
    <property type="entry name" value="S-ADENOSYLMETHIONINE DECARBOXYLASE PROENZYME"/>
    <property type="match status" value="1"/>
</dbReference>
<evidence type="ECO:0000256" key="18">
    <source>
        <dbReference type="PIRSR" id="PIRSR001355-5"/>
    </source>
</evidence>
<dbReference type="PIRSF" id="PIRSF001355">
    <property type="entry name" value="S-AdenosylMet_decarboxylase"/>
    <property type="match status" value="1"/>
</dbReference>
<dbReference type="InterPro" id="IPR001985">
    <property type="entry name" value="S-AdoMet_decarboxylase_euk"/>
</dbReference>
<evidence type="ECO:0000256" key="1">
    <source>
        <dbReference type="ARBA" id="ARBA00001928"/>
    </source>
</evidence>
<feature type="modified residue" description="Pyruvic acid (Ser); by autocatalysis" evidence="16">
    <location>
        <position position="109"/>
    </location>
</feature>
<protein>
    <recommendedName>
        <fullName evidence="4">adenosylmethionine decarboxylase</fullName>
        <ecNumber evidence="4">4.1.1.50</ecNumber>
    </recommendedName>
</protein>
<feature type="chain" id="PRO_5042322289" description="S-adenosylmethionine decarboxylase beta chain" evidence="18">
    <location>
        <begin position="1"/>
        <end position="108"/>
    </location>
</feature>
<feature type="active site" description="Proton donor; for catalytic activity" evidence="14">
    <location>
        <position position="123"/>
    </location>
</feature>
<keyword evidence="12" id="KW-0704">Schiff base</keyword>
<keyword evidence="8" id="KW-0745">Spermidine biosynthesis</keyword>
<feature type="site" description="Cleavage (non-hydrolytic); by autolysis" evidence="17">
    <location>
        <begin position="108"/>
        <end position="109"/>
    </location>
</feature>
<evidence type="ECO:0000256" key="17">
    <source>
        <dbReference type="PIRSR" id="PIRSR001355-4"/>
    </source>
</evidence>
<dbReference type="Gene3D" id="3.60.90.10">
    <property type="entry name" value="S-adenosylmethionine decarboxylase"/>
    <property type="match status" value="1"/>
</dbReference>
<dbReference type="PANTHER" id="PTHR11570">
    <property type="entry name" value="S-ADENOSYLMETHIONINE DECARBOXYLASE"/>
    <property type="match status" value="1"/>
</dbReference>
<gene>
    <name evidence="19" type="primary">AMD1_2</name>
    <name evidence="19" type="ORF">HK099_007716</name>
</gene>
<dbReference type="GO" id="GO:0004014">
    <property type="term" value="F:adenosylmethionine decarboxylase activity"/>
    <property type="evidence" value="ECO:0007669"/>
    <property type="project" value="UniProtKB-EC"/>
</dbReference>
<keyword evidence="7 17" id="KW-0068">Autocatalytic cleavage</keyword>
<dbReference type="SUPFAM" id="SSF56276">
    <property type="entry name" value="S-adenosylmethionine decarboxylase"/>
    <property type="match status" value="1"/>
</dbReference>
<dbReference type="EMBL" id="JADGJW010000776">
    <property type="protein sequence ID" value="KAJ3212492.1"/>
    <property type="molecule type" value="Genomic_DNA"/>
</dbReference>
<comment type="caution">
    <text evidence="19">The sequence shown here is derived from an EMBL/GenBank/DDBJ whole genome shotgun (WGS) entry which is preliminary data.</text>
</comment>
<feature type="binding site" evidence="15">
    <location>
        <position position="23"/>
    </location>
    <ligand>
        <name>substrate</name>
    </ligand>
</feature>
<dbReference type="Pfam" id="PF01536">
    <property type="entry name" value="SAM_decarbox"/>
    <property type="match status" value="1"/>
</dbReference>
<comment type="pathway">
    <text evidence="2">Amine and polyamine biosynthesis; S-adenosylmethioninamine biosynthesis; S-adenosylmethioninamine from S-adenosyl-L-methionine: step 1/1.</text>
</comment>
<keyword evidence="20" id="KW-1185">Reference proteome</keyword>
<sequence>MSNQLLNNLIPVLENGKHTLSGFEGPEKTIEIWFKNNATSSFEDDVETPVHNSLSRSSTCSTEDGLSVRKFGLRSVGRNHWDDMLEIVKAQVLSTVSNESCDAYLLSESSMFVYPFKIVLKTCGTTTLLNALPKILQIAKDLCGLSEVDAFFYNRKAFLFPEKQIFPHGKWGDEVTFLEEVFPRDLYETAGYVIGKINGDHWCLYTATPIDPGLDNDNGEDEKINKNKPVAEEDLTLEIMMHGLDPTTMKKFWKSFYDGNSHNSILQATKISTIYPDAIIDDHSFDPCGYSLNGLLGEYYFTIHVTPEDHCSYASFETNIPVKQFYGHKRPIVSNVINEYETFEDVVSKVVEIFKPRSTTLFTLSSNEKLLGRQGSGLLAGNDGVEKGIKGFKLKDRVIHSVGDWELMFMHYKEKKHL</sequence>
<feature type="active site" description="Proton acceptor; for processing activity" evidence="14">
    <location>
        <position position="291"/>
    </location>
</feature>
<evidence type="ECO:0000313" key="19">
    <source>
        <dbReference type="EMBL" id="KAJ3212492.1"/>
    </source>
</evidence>
<organism evidence="19 20">
    <name type="scientific">Clydaea vesicula</name>
    <dbReference type="NCBI Taxonomy" id="447962"/>
    <lineage>
        <taxon>Eukaryota</taxon>
        <taxon>Fungi</taxon>
        <taxon>Fungi incertae sedis</taxon>
        <taxon>Chytridiomycota</taxon>
        <taxon>Chytridiomycota incertae sedis</taxon>
        <taxon>Chytridiomycetes</taxon>
        <taxon>Lobulomycetales</taxon>
        <taxon>Lobulomycetaceae</taxon>
        <taxon>Clydaea</taxon>
    </lineage>
</organism>
<keyword evidence="13" id="KW-0670">Pyruvate</keyword>
<feature type="binding site" evidence="15">
    <location>
        <position position="308"/>
    </location>
    <ligand>
        <name>substrate</name>
    </ligand>
</feature>
<dbReference type="NCBIfam" id="TIGR00535">
    <property type="entry name" value="SAM_DCase"/>
    <property type="match status" value="1"/>
</dbReference>